<evidence type="ECO:0000256" key="2">
    <source>
        <dbReference type="ARBA" id="ARBA00005771"/>
    </source>
</evidence>
<dbReference type="GeneID" id="129340285"/>
<dbReference type="AlphaFoldDB" id="A0AA97LCP6"/>
<comment type="subcellular location">
    <subcellularLocation>
        <location evidence="1">Cytoplasm</location>
    </subcellularLocation>
</comment>
<dbReference type="CTD" id="6822"/>
<keyword evidence="4 5" id="KW-0808">Transferase</keyword>
<dbReference type="Proteomes" id="UP001190640">
    <property type="component" value="Chromosome 12"/>
</dbReference>
<evidence type="ECO:0000313" key="8">
    <source>
        <dbReference type="RefSeq" id="XP_054850968.1"/>
    </source>
</evidence>
<dbReference type="Gene3D" id="3.40.50.300">
    <property type="entry name" value="P-loop containing nucleotide triphosphate hydrolases"/>
    <property type="match status" value="1"/>
</dbReference>
<feature type="domain" description="Sulfotransferase" evidence="6">
    <location>
        <begin position="34"/>
        <end position="278"/>
    </location>
</feature>
<sequence length="293" mass="33838">MTVQYVQYKGIKFPPGYNSVESLSFAENKFEVQDDDIFNVTYPKSGTVWMTEILSLILSGGDPAWNQSVLNSLRAPWFSTQLGLETAHDSPSPRLLTCHLPIQIFPKAFFTSKAKVVYTSRDPRDIVVSYYYFTKMCTTYEDPKSFNQFLDSFLSGDVPHGSWFDHIKGWMELEGRSNIFFISYEELKQNLRGTVERLCHFLGKELDDAAITSVVENTSFQAMRRNKMCNSTMLPKELMDQEKGTFLRKGICGDWKNHFTVAQSEYFDRVYQEKMQGLNRIFPWEQTGLVKSS</sequence>
<dbReference type="GO" id="GO:0005737">
    <property type="term" value="C:cytoplasm"/>
    <property type="evidence" value="ECO:0007669"/>
    <property type="project" value="UniProtKB-SubCell"/>
</dbReference>
<evidence type="ECO:0000256" key="1">
    <source>
        <dbReference type="ARBA" id="ARBA00004496"/>
    </source>
</evidence>
<evidence type="ECO:0000259" key="6">
    <source>
        <dbReference type="Pfam" id="PF00685"/>
    </source>
</evidence>
<comment type="similarity">
    <text evidence="2 5">Belongs to the sulfotransferase 1 family.</text>
</comment>
<name>A0AA97LCP6_EUBMA</name>
<keyword evidence="7" id="KW-1185">Reference proteome</keyword>
<accession>A0AA97LCP6</accession>
<keyword evidence="3" id="KW-0963">Cytoplasm</keyword>
<evidence type="ECO:0000256" key="5">
    <source>
        <dbReference type="RuleBase" id="RU361155"/>
    </source>
</evidence>
<reference evidence="8" key="1">
    <citation type="submission" date="2025-08" db="UniProtKB">
        <authorList>
            <consortium name="RefSeq"/>
        </authorList>
    </citation>
    <scope>IDENTIFICATION</scope>
    <source>
        <tissue evidence="8">Blood</tissue>
    </source>
</reference>
<dbReference type="EC" id="2.8.2.-" evidence="5"/>
<dbReference type="FunFam" id="3.40.50.300:FF:000433">
    <property type="entry name" value="Estrogen sulfotransferase"/>
    <property type="match status" value="1"/>
</dbReference>
<organism evidence="7 8">
    <name type="scientific">Eublepharis macularius</name>
    <name type="common">Leopard gecko</name>
    <name type="synonym">Cyrtodactylus macularius</name>
    <dbReference type="NCBI Taxonomy" id="481883"/>
    <lineage>
        <taxon>Eukaryota</taxon>
        <taxon>Metazoa</taxon>
        <taxon>Chordata</taxon>
        <taxon>Craniata</taxon>
        <taxon>Vertebrata</taxon>
        <taxon>Euteleostomi</taxon>
        <taxon>Lepidosauria</taxon>
        <taxon>Squamata</taxon>
        <taxon>Bifurcata</taxon>
        <taxon>Gekkota</taxon>
        <taxon>Eublepharidae</taxon>
        <taxon>Eublepharinae</taxon>
        <taxon>Eublepharis</taxon>
    </lineage>
</organism>
<protein>
    <recommendedName>
        <fullName evidence="5">Sulfotransferase</fullName>
        <ecNumber evidence="5">2.8.2.-</ecNumber>
    </recommendedName>
</protein>
<dbReference type="GO" id="GO:0008146">
    <property type="term" value="F:sulfotransferase activity"/>
    <property type="evidence" value="ECO:0007669"/>
    <property type="project" value="InterPro"/>
</dbReference>
<dbReference type="InterPro" id="IPR027417">
    <property type="entry name" value="P-loop_NTPase"/>
</dbReference>
<evidence type="ECO:0000256" key="3">
    <source>
        <dbReference type="ARBA" id="ARBA00022490"/>
    </source>
</evidence>
<dbReference type="Pfam" id="PF00685">
    <property type="entry name" value="Sulfotransfer_1"/>
    <property type="match status" value="1"/>
</dbReference>
<dbReference type="RefSeq" id="XP_054850968.1">
    <property type="nucleotide sequence ID" value="XM_054994993.1"/>
</dbReference>
<dbReference type="SUPFAM" id="SSF52540">
    <property type="entry name" value="P-loop containing nucleoside triphosphate hydrolases"/>
    <property type="match status" value="1"/>
</dbReference>
<evidence type="ECO:0000313" key="7">
    <source>
        <dbReference type="Proteomes" id="UP001190640"/>
    </source>
</evidence>
<dbReference type="InterPro" id="IPR000863">
    <property type="entry name" value="Sulfotransferase_dom"/>
</dbReference>
<dbReference type="KEGG" id="emc:129340285"/>
<gene>
    <name evidence="8" type="primary">SULT2A1</name>
</gene>
<proteinExistence type="inferred from homology"/>
<evidence type="ECO:0000256" key="4">
    <source>
        <dbReference type="ARBA" id="ARBA00022679"/>
    </source>
</evidence>
<dbReference type="PANTHER" id="PTHR11783">
    <property type="entry name" value="SULFOTRANSFERASE SULT"/>
    <property type="match status" value="1"/>
</dbReference>